<evidence type="ECO:0000313" key="2">
    <source>
        <dbReference type="Proteomes" id="UP000034392"/>
    </source>
</evidence>
<evidence type="ECO:0000313" key="1">
    <source>
        <dbReference type="EMBL" id="AKH43484.1"/>
    </source>
</evidence>
<sequence>MTNDAKGATRSRRKTGAPKNWRDIFIAKLGETSNVSAAAQAANISVSQVYKIRRNDPTFARRWFGALTEGYDNLEMELLHRLRSGQTEYVDEDGNKRKFDLGTAFRCLLAHRETVAREKGRRTLAQEAATIASVNAKIDAMRAREAEAKRLMAGLRRNKTDTESDG</sequence>
<dbReference type="OrthoDB" id="8480631at2"/>
<dbReference type="EMBL" id="CP011452">
    <property type="protein sequence ID" value="AKH43484.1"/>
    <property type="molecule type" value="Genomic_DNA"/>
</dbReference>
<keyword evidence="2" id="KW-1185">Reference proteome</keyword>
<dbReference type="RefSeq" id="WP_046904027.1">
    <property type="nucleotide sequence ID" value="NZ_CP011452.2"/>
</dbReference>
<name>A0A0F7KV21_9SPHN</name>
<gene>
    <name evidence="1" type="ORF">WYH_02454</name>
</gene>
<dbReference type="AlphaFoldDB" id="A0A0F7KV21"/>
<protein>
    <submittedName>
        <fullName evidence="1">Uncharacterized protein</fullName>
    </submittedName>
</protein>
<accession>A0A0F7KV21</accession>
<reference evidence="1" key="1">
    <citation type="submission" date="2015-05" db="EMBL/GenBank/DDBJ databases">
        <title>The complete genome of Altererythrobacter atlanticus strain 26DY36.</title>
        <authorList>
            <person name="Wu Y.-H."/>
            <person name="Cheng H."/>
            <person name="Wu X.-W."/>
        </authorList>
    </citation>
    <scope>NUCLEOTIDE SEQUENCE [LARGE SCALE GENOMIC DNA]</scope>
    <source>
        <strain evidence="1">26DY36</strain>
    </source>
</reference>
<proteinExistence type="predicted"/>
<dbReference type="Proteomes" id="UP000034392">
    <property type="component" value="Chromosome"/>
</dbReference>
<organism evidence="1 2">
    <name type="scientific">Croceibacterium atlanticum</name>
    <dbReference type="NCBI Taxonomy" id="1267766"/>
    <lineage>
        <taxon>Bacteria</taxon>
        <taxon>Pseudomonadati</taxon>
        <taxon>Pseudomonadota</taxon>
        <taxon>Alphaproteobacteria</taxon>
        <taxon>Sphingomonadales</taxon>
        <taxon>Erythrobacteraceae</taxon>
        <taxon>Croceibacterium</taxon>
    </lineage>
</organism>
<dbReference type="KEGG" id="aay:WYH_02454"/>
<dbReference type="PATRIC" id="fig|1267766.3.peg.2481"/>
<dbReference type="STRING" id="1267766.WYH_02454"/>